<keyword evidence="3 5" id="KW-0238">DNA-binding</keyword>
<dbReference type="Pfam" id="PF13191">
    <property type="entry name" value="AAA_16"/>
    <property type="match status" value="1"/>
</dbReference>
<evidence type="ECO:0000256" key="5">
    <source>
        <dbReference type="PROSITE-ProRule" id="PRU01091"/>
    </source>
</evidence>
<feature type="compositionally biased region" description="Low complexity" evidence="6">
    <location>
        <begin position="289"/>
        <end position="304"/>
    </location>
</feature>
<comment type="caution">
    <text evidence="8">The sequence shown here is derived from an EMBL/GenBank/DDBJ whole genome shotgun (WGS) entry which is preliminary data.</text>
</comment>
<dbReference type="InterPro" id="IPR005158">
    <property type="entry name" value="BTAD"/>
</dbReference>
<dbReference type="SMART" id="SM01043">
    <property type="entry name" value="BTAD"/>
    <property type="match status" value="1"/>
</dbReference>
<evidence type="ECO:0000313" key="8">
    <source>
        <dbReference type="EMBL" id="MFC5061619.1"/>
    </source>
</evidence>
<name>A0ABV9YJR7_9PSEU</name>
<dbReference type="InterPro" id="IPR036388">
    <property type="entry name" value="WH-like_DNA-bd_sf"/>
</dbReference>
<dbReference type="PANTHER" id="PTHR35807">
    <property type="entry name" value="TRANSCRIPTIONAL REGULATOR REDD-RELATED"/>
    <property type="match status" value="1"/>
</dbReference>
<dbReference type="SUPFAM" id="SSF46894">
    <property type="entry name" value="C-terminal effector domain of the bipartite response regulators"/>
    <property type="match status" value="1"/>
</dbReference>
<dbReference type="InterPro" id="IPR016032">
    <property type="entry name" value="Sig_transdc_resp-reg_C-effctor"/>
</dbReference>
<evidence type="ECO:0000256" key="4">
    <source>
        <dbReference type="ARBA" id="ARBA00023163"/>
    </source>
</evidence>
<evidence type="ECO:0000256" key="3">
    <source>
        <dbReference type="ARBA" id="ARBA00023125"/>
    </source>
</evidence>
<evidence type="ECO:0000256" key="6">
    <source>
        <dbReference type="SAM" id="MobiDB-lite"/>
    </source>
</evidence>
<organism evidence="8 9">
    <name type="scientific">Actinomycetospora atypica</name>
    <dbReference type="NCBI Taxonomy" id="1290095"/>
    <lineage>
        <taxon>Bacteria</taxon>
        <taxon>Bacillati</taxon>
        <taxon>Actinomycetota</taxon>
        <taxon>Actinomycetes</taxon>
        <taxon>Pseudonocardiales</taxon>
        <taxon>Pseudonocardiaceae</taxon>
        <taxon>Actinomycetospora</taxon>
    </lineage>
</organism>
<dbReference type="InterPro" id="IPR041664">
    <property type="entry name" value="AAA_16"/>
</dbReference>
<dbReference type="SUPFAM" id="SSF52540">
    <property type="entry name" value="P-loop containing nucleoside triphosphate hydrolases"/>
    <property type="match status" value="1"/>
</dbReference>
<evidence type="ECO:0000259" key="7">
    <source>
        <dbReference type="PROSITE" id="PS51755"/>
    </source>
</evidence>
<evidence type="ECO:0000256" key="2">
    <source>
        <dbReference type="ARBA" id="ARBA00023015"/>
    </source>
</evidence>
<dbReference type="SUPFAM" id="SSF48452">
    <property type="entry name" value="TPR-like"/>
    <property type="match status" value="1"/>
</dbReference>
<accession>A0ABV9YJR7</accession>
<keyword evidence="4" id="KW-0804">Transcription</keyword>
<dbReference type="PROSITE" id="PS51755">
    <property type="entry name" value="OMPR_PHOB"/>
    <property type="match status" value="1"/>
</dbReference>
<keyword evidence="2" id="KW-0805">Transcription regulation</keyword>
<dbReference type="RefSeq" id="WP_378034970.1">
    <property type="nucleotide sequence ID" value="NZ_JBHSIV010000004.1"/>
</dbReference>
<dbReference type="InterPro" id="IPR001867">
    <property type="entry name" value="OmpR/PhoB-type_DNA-bd"/>
</dbReference>
<dbReference type="InterPro" id="IPR011990">
    <property type="entry name" value="TPR-like_helical_dom_sf"/>
</dbReference>
<reference evidence="9" key="1">
    <citation type="journal article" date="2019" name="Int. J. Syst. Evol. Microbiol.">
        <title>The Global Catalogue of Microorganisms (GCM) 10K type strain sequencing project: providing services to taxonomists for standard genome sequencing and annotation.</title>
        <authorList>
            <consortium name="The Broad Institute Genomics Platform"/>
            <consortium name="The Broad Institute Genome Sequencing Center for Infectious Disease"/>
            <person name="Wu L."/>
            <person name="Ma J."/>
        </authorList>
    </citation>
    <scope>NUCLEOTIDE SEQUENCE [LARGE SCALE GENOMIC DNA]</scope>
    <source>
        <strain evidence="9">CGMCC 4.7093</strain>
    </source>
</reference>
<dbReference type="Proteomes" id="UP001595947">
    <property type="component" value="Unassembled WGS sequence"/>
</dbReference>
<feature type="domain" description="OmpR/PhoB-type" evidence="7">
    <location>
        <begin position="1"/>
        <end position="90"/>
    </location>
</feature>
<evidence type="ECO:0000256" key="1">
    <source>
        <dbReference type="ARBA" id="ARBA00005820"/>
    </source>
</evidence>
<protein>
    <submittedName>
        <fullName evidence="8">BTAD domain-containing putative transcriptional regulator</fullName>
    </submittedName>
</protein>
<feature type="DNA-binding region" description="OmpR/PhoB-type" evidence="5">
    <location>
        <begin position="1"/>
        <end position="90"/>
    </location>
</feature>
<dbReference type="PANTHER" id="PTHR35807:SF1">
    <property type="entry name" value="TRANSCRIPTIONAL REGULATOR REDD"/>
    <property type="match status" value="1"/>
</dbReference>
<dbReference type="InterPro" id="IPR027417">
    <property type="entry name" value="P-loop_NTPase"/>
</dbReference>
<comment type="similarity">
    <text evidence="1">Belongs to the AfsR/DnrI/RedD regulatory family.</text>
</comment>
<evidence type="ECO:0000313" key="9">
    <source>
        <dbReference type="Proteomes" id="UP001595947"/>
    </source>
</evidence>
<dbReference type="InterPro" id="IPR051677">
    <property type="entry name" value="AfsR-DnrI-RedD_regulator"/>
</dbReference>
<proteinExistence type="inferred from homology"/>
<dbReference type="Pfam" id="PF03704">
    <property type="entry name" value="BTAD"/>
    <property type="match status" value="1"/>
</dbReference>
<feature type="region of interest" description="Disordered" evidence="6">
    <location>
        <begin position="289"/>
        <end position="309"/>
    </location>
</feature>
<keyword evidence="9" id="KW-1185">Reference proteome</keyword>
<gene>
    <name evidence="8" type="ORF">ACFPBZ_05340</name>
</gene>
<sequence length="1056" mass="111777">MGVRLLGDVAVVREGEVEQTGSSQSRALLALLALRAGDGVEPDLLIDEVWGEELPDNPRPTLQVAVHRVRTWLGDKSLITASGGLYTLNVDRRDVDLLAFLDAADEALRGTDLARYDEAAALWREPVLPGLDSPRLAVARTHAEERHRTLVERHATLLVDAGRPEAVVDLLADADRLDERLAALFVRALSDAGRPRDAVEHFLDVRRRLRDDLGAEPGEELRELYASLARRRPPRRPEAPAIVGREELVATVLEHLHDDGRAVILEAPAGTGKTAVLRALTDAAHQAGTTTASSAWGPGGAPAEPWHEVAGDLGLSGRPDRSLGPWLHEGLGKVAADGPVLITLDDAHHADSASLDVLRGLARRGLPPGAVLVVAARVPDAVAHPEWHAVSADLARADGVEMPSLGPLPAHAVASLTRSRLAHLHPDDEFVGLVQARTHGHALHVAALLDVLRPARSLDDARSAIGTVPPQVLALIAHQVERLPEPTRSALEALAVLAPLSLTALADVLGRRPLQLADDLDPAARGGFVAPETDRFVLRHELDADALRARVPAVRAAHLHRARLETGGIDDAFVELRHCEGAVAVLEADRVADARVRAGVESYRRRALAEALVLFDAAEAASPDLVPALVVHRALCLGALAGMRRDDRDPRDPDDELDAAVDMALAAGEDELALRAAVGDEPLGLAIDGDPRRADRLRRLLDRPLSPRQRLELLAAYIREVGASAGPTVPELMAEARAVAPAVLAEDPAAVARVRALEARQVSDTTAPATERLELAVDAHALALATEDPILQIDALELLMSAELANGRTERAGKLRLELERAAARWFRPRSMWAAGVIEAAMLQAEGHPDAESTAQRAAARGAELGLPSAQIAVGAHLFASRLLAGTVAELGPLTAAASARAANTAAWAAATALAEMSAGHDDLAREHLAEYSRRAANPSMWFKRTAAAMAIGAAFGLGDAKVAASALAAFPSEPGGAVLVGFGGAIVGPEALWFGLSAWTRGDEATARQRFGEAVAFAERSGWVPWVTAARALRAAVDDGNAALPLGLRVSRRSP</sequence>
<dbReference type="Gene3D" id="1.25.40.10">
    <property type="entry name" value="Tetratricopeptide repeat domain"/>
    <property type="match status" value="1"/>
</dbReference>
<dbReference type="Gene3D" id="1.10.10.10">
    <property type="entry name" value="Winged helix-like DNA-binding domain superfamily/Winged helix DNA-binding domain"/>
    <property type="match status" value="1"/>
</dbReference>
<dbReference type="EMBL" id="JBHSIV010000004">
    <property type="protein sequence ID" value="MFC5061619.1"/>
    <property type="molecule type" value="Genomic_DNA"/>
</dbReference>
<dbReference type="Pfam" id="PF00486">
    <property type="entry name" value="Trans_reg_C"/>
    <property type="match status" value="1"/>
</dbReference>